<comment type="similarity">
    <text evidence="2">Belongs to the krueppel C2H2-type zinc-finger protein family.</text>
</comment>
<keyword evidence="3" id="KW-0479">Metal-binding</keyword>
<reference evidence="11" key="2">
    <citation type="submission" date="2025-09" db="UniProtKB">
        <authorList>
            <consortium name="Ensembl"/>
        </authorList>
    </citation>
    <scope>IDENTIFICATION</scope>
</reference>
<dbReference type="FunFam" id="3.30.160.60:FF:000824">
    <property type="entry name" value="Zinc finger protein 184"/>
    <property type="match status" value="1"/>
</dbReference>
<proteinExistence type="inferred from homology"/>
<feature type="domain" description="C2H2-type" evidence="10">
    <location>
        <begin position="183"/>
        <end position="210"/>
    </location>
</feature>
<dbReference type="FunFam" id="3.30.160.60:FF:000038">
    <property type="entry name" value="Zinc finger protein 624"/>
    <property type="match status" value="1"/>
</dbReference>
<evidence type="ECO:0000259" key="10">
    <source>
        <dbReference type="PROSITE" id="PS50157"/>
    </source>
</evidence>
<dbReference type="PROSITE" id="PS00028">
    <property type="entry name" value="ZINC_FINGER_C2H2_1"/>
    <property type="match status" value="2"/>
</dbReference>
<dbReference type="GO" id="GO:0008270">
    <property type="term" value="F:zinc ion binding"/>
    <property type="evidence" value="ECO:0007669"/>
    <property type="project" value="UniProtKB-KW"/>
</dbReference>
<evidence type="ECO:0000256" key="9">
    <source>
        <dbReference type="SAM" id="MobiDB-lite"/>
    </source>
</evidence>
<feature type="region of interest" description="Disordered" evidence="9">
    <location>
        <begin position="115"/>
        <end position="139"/>
    </location>
</feature>
<accession>A0A8C0IN47</accession>
<evidence type="ECO:0000313" key="11">
    <source>
        <dbReference type="Ensembl" id="ENSCABP00000008369.1"/>
    </source>
</evidence>
<name>A0A8C0IN47_CHEAB</name>
<evidence type="ECO:0000256" key="4">
    <source>
        <dbReference type="ARBA" id="ARBA00022737"/>
    </source>
</evidence>
<feature type="region of interest" description="Disordered" evidence="9">
    <location>
        <begin position="43"/>
        <end position="85"/>
    </location>
</feature>
<dbReference type="SUPFAM" id="SSF57667">
    <property type="entry name" value="beta-beta-alpha zinc fingers"/>
    <property type="match status" value="3"/>
</dbReference>
<reference evidence="11" key="1">
    <citation type="submission" date="2025-08" db="UniProtKB">
        <authorList>
            <consortium name="Ensembl"/>
        </authorList>
    </citation>
    <scope>IDENTIFICATION</scope>
</reference>
<comment type="subcellular location">
    <subcellularLocation>
        <location evidence="1">Nucleus</location>
    </subcellularLocation>
</comment>
<keyword evidence="4" id="KW-0677">Repeat</keyword>
<evidence type="ECO:0000256" key="6">
    <source>
        <dbReference type="ARBA" id="ARBA00022833"/>
    </source>
</evidence>
<dbReference type="GO" id="GO:0005634">
    <property type="term" value="C:nucleus"/>
    <property type="evidence" value="ECO:0007669"/>
    <property type="project" value="UniProtKB-SubCell"/>
</dbReference>
<dbReference type="Ensembl" id="ENSCABT00000009178.1">
    <property type="protein sequence ID" value="ENSCABP00000008369.1"/>
    <property type="gene ID" value="ENSCABG00000006321.1"/>
</dbReference>
<evidence type="ECO:0000256" key="5">
    <source>
        <dbReference type="ARBA" id="ARBA00022771"/>
    </source>
</evidence>
<protein>
    <recommendedName>
        <fullName evidence="10">C2H2-type domain-containing protein</fullName>
    </recommendedName>
</protein>
<dbReference type="FunFam" id="3.30.160.60:FF:001498">
    <property type="entry name" value="Zinc finger protein 404"/>
    <property type="match status" value="2"/>
</dbReference>
<dbReference type="Gene3D" id="3.30.160.60">
    <property type="entry name" value="Classic Zinc Finger"/>
    <property type="match status" value="4"/>
</dbReference>
<dbReference type="SMART" id="SM00355">
    <property type="entry name" value="ZnF_C2H2"/>
    <property type="match status" value="4"/>
</dbReference>
<feature type="compositionally biased region" description="Basic and acidic residues" evidence="9">
    <location>
        <begin position="115"/>
        <end position="129"/>
    </location>
</feature>
<organism evidence="11 12">
    <name type="scientific">Chelonoidis abingdonii</name>
    <name type="common">Abingdon island giant tortoise</name>
    <name type="synonym">Testudo abingdonii</name>
    <dbReference type="NCBI Taxonomy" id="106734"/>
    <lineage>
        <taxon>Eukaryota</taxon>
        <taxon>Metazoa</taxon>
        <taxon>Chordata</taxon>
        <taxon>Craniata</taxon>
        <taxon>Vertebrata</taxon>
        <taxon>Euteleostomi</taxon>
        <taxon>Archelosauria</taxon>
        <taxon>Testudinata</taxon>
        <taxon>Testudines</taxon>
        <taxon>Cryptodira</taxon>
        <taxon>Durocryptodira</taxon>
        <taxon>Testudinoidea</taxon>
        <taxon>Testudinidae</taxon>
        <taxon>Chelonoidis</taxon>
    </lineage>
</organism>
<evidence type="ECO:0000256" key="1">
    <source>
        <dbReference type="ARBA" id="ARBA00004123"/>
    </source>
</evidence>
<feature type="domain" description="C2H2-type" evidence="10">
    <location>
        <begin position="237"/>
        <end position="256"/>
    </location>
</feature>
<evidence type="ECO:0000256" key="7">
    <source>
        <dbReference type="ARBA" id="ARBA00023242"/>
    </source>
</evidence>
<evidence type="ECO:0000256" key="8">
    <source>
        <dbReference type="PROSITE-ProRule" id="PRU00042"/>
    </source>
</evidence>
<evidence type="ECO:0000256" key="2">
    <source>
        <dbReference type="ARBA" id="ARBA00006991"/>
    </source>
</evidence>
<dbReference type="GO" id="GO:0000978">
    <property type="term" value="F:RNA polymerase II cis-regulatory region sequence-specific DNA binding"/>
    <property type="evidence" value="ECO:0007669"/>
    <property type="project" value="TreeGrafter"/>
</dbReference>
<dbReference type="GeneTree" id="ENSGT01150000286971"/>
<keyword evidence="7" id="KW-0539">Nucleus</keyword>
<feature type="compositionally biased region" description="Pro residues" evidence="9">
    <location>
        <begin position="49"/>
        <end position="63"/>
    </location>
</feature>
<evidence type="ECO:0000256" key="3">
    <source>
        <dbReference type="ARBA" id="ARBA00022723"/>
    </source>
</evidence>
<feature type="domain" description="C2H2-type" evidence="10">
    <location>
        <begin position="155"/>
        <end position="182"/>
    </location>
</feature>
<keyword evidence="12" id="KW-1185">Reference proteome</keyword>
<dbReference type="PANTHER" id="PTHR23226">
    <property type="entry name" value="ZINC FINGER AND SCAN DOMAIN-CONTAINING"/>
    <property type="match status" value="1"/>
</dbReference>
<dbReference type="AlphaFoldDB" id="A0A8C0IN47"/>
<dbReference type="PROSITE" id="PS50157">
    <property type="entry name" value="ZINC_FINGER_C2H2_2"/>
    <property type="match status" value="4"/>
</dbReference>
<dbReference type="PANTHER" id="PTHR23226:SF416">
    <property type="entry name" value="FI01424P"/>
    <property type="match status" value="1"/>
</dbReference>
<sequence>MASPCSSDSLNKITASFTSAPSLTSHLVPQFVVLPDTMSHTPGPAFGLPMPPPFPSSPPPVKPASPRGQPAPRMAEVQNPQQEGSERSLGLLLGSFNRNVSLSLDQGRNCLGQHMSEREQKNSGEKRQDTISPKHCRRPKDFTVQGRTQMREKSNTCTECGKSFTWGSQLIQHQRTHTRDRPYICAESGKSFLQSAELVLHQRTHTGERPYKCMECGKSFSIHSNLINHQRIHCRKSFNQSSDLVKHQRIHTREKPYQCAEWEMFPAEVGSGQTPEDSHGREVLALQKLHLSIVFLDLPKIQHGPVVKTQTWELGSDTDLLCSLGKLTSILGLSFPIC</sequence>
<feature type="domain" description="C2H2-type" evidence="10">
    <location>
        <begin position="211"/>
        <end position="238"/>
    </location>
</feature>
<dbReference type="Proteomes" id="UP000694404">
    <property type="component" value="Unplaced"/>
</dbReference>
<dbReference type="Pfam" id="PF00096">
    <property type="entry name" value="zf-C2H2"/>
    <property type="match status" value="2"/>
</dbReference>
<dbReference type="InterPro" id="IPR036236">
    <property type="entry name" value="Znf_C2H2_sf"/>
</dbReference>
<evidence type="ECO:0000313" key="12">
    <source>
        <dbReference type="Proteomes" id="UP000694404"/>
    </source>
</evidence>
<dbReference type="GO" id="GO:0000981">
    <property type="term" value="F:DNA-binding transcription factor activity, RNA polymerase II-specific"/>
    <property type="evidence" value="ECO:0007669"/>
    <property type="project" value="TreeGrafter"/>
</dbReference>
<dbReference type="InterPro" id="IPR013087">
    <property type="entry name" value="Znf_C2H2_type"/>
</dbReference>
<keyword evidence="5 8" id="KW-0863">Zinc-finger</keyword>
<keyword evidence="6" id="KW-0862">Zinc</keyword>